<feature type="repeat" description="ANK" evidence="6">
    <location>
        <begin position="339"/>
        <end position="371"/>
    </location>
</feature>
<dbReference type="PROSITE" id="PS50175">
    <property type="entry name" value="ASP_PROT_RETROV"/>
    <property type="match status" value="1"/>
</dbReference>
<dbReference type="PROSITE" id="PS50297">
    <property type="entry name" value="ANK_REP_REGION"/>
    <property type="match status" value="5"/>
</dbReference>
<feature type="domain" description="Peptidase A2" evidence="7">
    <location>
        <begin position="422"/>
        <end position="462"/>
    </location>
</feature>
<feature type="repeat" description="ANK" evidence="6">
    <location>
        <begin position="437"/>
        <end position="469"/>
    </location>
</feature>
<dbReference type="Pfam" id="PF13637">
    <property type="entry name" value="Ank_4"/>
    <property type="match status" value="1"/>
</dbReference>
<dbReference type="PROSITE" id="PS50088">
    <property type="entry name" value="ANK_REPEAT"/>
    <property type="match status" value="5"/>
</dbReference>
<dbReference type="PANTHER" id="PTHR24171:SF9">
    <property type="entry name" value="ANKYRIN REPEAT DOMAIN-CONTAINING PROTEIN 39"/>
    <property type="match status" value="1"/>
</dbReference>
<dbReference type="InterPro" id="IPR001995">
    <property type="entry name" value="Peptidase_A2_cat"/>
</dbReference>
<dbReference type="Gene3D" id="1.25.40.20">
    <property type="entry name" value="Ankyrin repeat-containing domain"/>
    <property type="match status" value="2"/>
</dbReference>
<dbReference type="AlphaFoldDB" id="A0A1Q9E0E9"/>
<dbReference type="OrthoDB" id="194358at2759"/>
<sequence>MHLSFCVHEVLNGKEGQDGLHMLMGSRELLGRPFHESECWSAPSKQKSSGRPKIPHSLEKESGQTLRAIPGCVVAFGPPGLWLCAASDAREGFWDDEAMTSPVALCLMHEINTCLIRTELRFFDLTPTGRALNRCLKDMATLDDNMPAAFRMLFECFMPLGGPYIGGMLHIWLASGQHVASLSSEGFNDVLALKRHLQRLCGRPRFRQRLLNQGSLLDETEEVATRTDLQLVLLPFESISLDEVEELIDAAADGQVMKVEEFLKRPVDPDVTDNETTALSEAASEGHVEVARLLLEAGAATDMDDPGYCTPLSASAMCGHVEVVQLLLEAGADRDKVSDRGTPLSWAAYEGHVEVARSLLQAGAAKDKVDEDLYTPLFAATERRHFQVLRLLLGARADADMCPQDTWTPLCFASSVGDVDMVRALLDAGADRDKISKQGTPLTWAAYEGHAEVVRALLLAGADRGKVDEDLYTPLTAAFERRHYKVVRLLLDAHLLRLTWIVQKTRTRSSAEYPVQDVNLLFEQQVLTSSGRKASALSLVARHQDLRT</sequence>
<dbReference type="PANTHER" id="PTHR24171">
    <property type="entry name" value="ANKYRIN REPEAT DOMAIN-CONTAINING PROTEIN 39-RELATED"/>
    <property type="match status" value="1"/>
</dbReference>
<proteinExistence type="predicted"/>
<evidence type="ECO:0000256" key="2">
    <source>
        <dbReference type="ARBA" id="ARBA00022737"/>
    </source>
</evidence>
<keyword evidence="4 6" id="KW-0040">ANK repeat</keyword>
<evidence type="ECO:0000256" key="5">
    <source>
        <dbReference type="ARBA" id="ARBA00023136"/>
    </source>
</evidence>
<feature type="repeat" description="ANK" evidence="6">
    <location>
        <begin position="405"/>
        <end position="437"/>
    </location>
</feature>
<keyword evidence="3" id="KW-1133">Transmembrane helix</keyword>
<dbReference type="GO" id="GO:0006508">
    <property type="term" value="P:proteolysis"/>
    <property type="evidence" value="ECO:0007669"/>
    <property type="project" value="InterPro"/>
</dbReference>
<dbReference type="Gene3D" id="1.20.1560.10">
    <property type="entry name" value="ABC transporter type 1, transmembrane domain"/>
    <property type="match status" value="1"/>
</dbReference>
<reference evidence="8 9" key="1">
    <citation type="submission" date="2016-02" db="EMBL/GenBank/DDBJ databases">
        <title>Genome analysis of coral dinoflagellate symbionts highlights evolutionary adaptations to a symbiotic lifestyle.</title>
        <authorList>
            <person name="Aranda M."/>
            <person name="Li Y."/>
            <person name="Liew Y.J."/>
            <person name="Baumgarten S."/>
            <person name="Simakov O."/>
            <person name="Wilson M."/>
            <person name="Piel J."/>
            <person name="Ashoor H."/>
            <person name="Bougouffa S."/>
            <person name="Bajic V.B."/>
            <person name="Ryu T."/>
            <person name="Ravasi T."/>
            <person name="Bayer T."/>
            <person name="Micklem G."/>
            <person name="Kim H."/>
            <person name="Bhak J."/>
            <person name="Lajeunesse T.C."/>
            <person name="Voolstra C.R."/>
        </authorList>
    </citation>
    <scope>NUCLEOTIDE SEQUENCE [LARGE SCALE GENOMIC DNA]</scope>
    <source>
        <strain evidence="8 9">CCMP2467</strain>
    </source>
</reference>
<dbReference type="InterPro" id="IPR036770">
    <property type="entry name" value="Ankyrin_rpt-contain_sf"/>
</dbReference>
<feature type="repeat" description="ANK" evidence="6">
    <location>
        <begin position="274"/>
        <end position="306"/>
    </location>
</feature>
<accession>A0A1Q9E0E9</accession>
<evidence type="ECO:0000313" key="9">
    <source>
        <dbReference type="Proteomes" id="UP000186817"/>
    </source>
</evidence>
<dbReference type="GO" id="GO:0005524">
    <property type="term" value="F:ATP binding"/>
    <property type="evidence" value="ECO:0007669"/>
    <property type="project" value="InterPro"/>
</dbReference>
<keyword evidence="2" id="KW-0677">Repeat</keyword>
<evidence type="ECO:0000256" key="4">
    <source>
        <dbReference type="ARBA" id="ARBA00023043"/>
    </source>
</evidence>
<dbReference type="GO" id="GO:0004190">
    <property type="term" value="F:aspartic-type endopeptidase activity"/>
    <property type="evidence" value="ECO:0007669"/>
    <property type="project" value="InterPro"/>
</dbReference>
<dbReference type="Proteomes" id="UP000186817">
    <property type="component" value="Unassembled WGS sequence"/>
</dbReference>
<evidence type="ECO:0000256" key="3">
    <source>
        <dbReference type="ARBA" id="ARBA00022989"/>
    </source>
</evidence>
<evidence type="ECO:0000256" key="6">
    <source>
        <dbReference type="PROSITE-ProRule" id="PRU00023"/>
    </source>
</evidence>
<dbReference type="Pfam" id="PF12796">
    <property type="entry name" value="Ank_2"/>
    <property type="match status" value="2"/>
</dbReference>
<dbReference type="InterPro" id="IPR036640">
    <property type="entry name" value="ABC1_TM_sf"/>
</dbReference>
<evidence type="ECO:0000313" key="8">
    <source>
        <dbReference type="EMBL" id="OLQ00914.1"/>
    </source>
</evidence>
<evidence type="ECO:0000256" key="1">
    <source>
        <dbReference type="ARBA" id="ARBA00022692"/>
    </source>
</evidence>
<evidence type="ECO:0000259" key="7">
    <source>
        <dbReference type="PROSITE" id="PS50175"/>
    </source>
</evidence>
<dbReference type="EMBL" id="LSRX01000311">
    <property type="protein sequence ID" value="OLQ00914.1"/>
    <property type="molecule type" value="Genomic_DNA"/>
</dbReference>
<dbReference type="SUPFAM" id="SSF90123">
    <property type="entry name" value="ABC transporter transmembrane region"/>
    <property type="match status" value="1"/>
</dbReference>
<dbReference type="InterPro" id="IPR002110">
    <property type="entry name" value="Ankyrin_rpt"/>
</dbReference>
<keyword evidence="1" id="KW-0812">Transmembrane</keyword>
<keyword evidence="9" id="KW-1185">Reference proteome</keyword>
<feature type="repeat" description="ANK" evidence="6">
    <location>
        <begin position="310"/>
        <end position="339"/>
    </location>
</feature>
<protein>
    <submittedName>
        <fullName evidence="8">Ankyrin repeat domain-containing protein 50</fullName>
    </submittedName>
</protein>
<dbReference type="SMART" id="SM00248">
    <property type="entry name" value="ANK"/>
    <property type="match status" value="7"/>
</dbReference>
<gene>
    <name evidence="8" type="primary">ANKRD50</name>
    <name evidence="8" type="ORF">AK812_SmicGene16380</name>
</gene>
<keyword evidence="5" id="KW-0472">Membrane</keyword>
<name>A0A1Q9E0E9_SYMMI</name>
<dbReference type="GO" id="GO:0016020">
    <property type="term" value="C:membrane"/>
    <property type="evidence" value="ECO:0007669"/>
    <property type="project" value="InterPro"/>
</dbReference>
<comment type="caution">
    <text evidence="8">The sequence shown here is derived from an EMBL/GenBank/DDBJ whole genome shotgun (WGS) entry which is preliminary data.</text>
</comment>
<dbReference type="SUPFAM" id="SSF48403">
    <property type="entry name" value="Ankyrin repeat"/>
    <property type="match status" value="1"/>
</dbReference>
<organism evidence="8 9">
    <name type="scientific">Symbiodinium microadriaticum</name>
    <name type="common">Dinoflagellate</name>
    <name type="synonym">Zooxanthella microadriatica</name>
    <dbReference type="NCBI Taxonomy" id="2951"/>
    <lineage>
        <taxon>Eukaryota</taxon>
        <taxon>Sar</taxon>
        <taxon>Alveolata</taxon>
        <taxon>Dinophyceae</taxon>
        <taxon>Suessiales</taxon>
        <taxon>Symbiodiniaceae</taxon>
        <taxon>Symbiodinium</taxon>
    </lineage>
</organism>